<gene>
    <name evidence="1" type="ORF">ACFSHS_18870</name>
</gene>
<name>A0ABW4XFY4_9ACTN</name>
<proteinExistence type="predicted"/>
<dbReference type="Proteomes" id="UP001597402">
    <property type="component" value="Unassembled WGS sequence"/>
</dbReference>
<accession>A0ABW4XFY4</accession>
<keyword evidence="2" id="KW-1185">Reference proteome</keyword>
<dbReference type="EMBL" id="JBHUHP010000023">
    <property type="protein sequence ID" value="MFD2093629.1"/>
    <property type="molecule type" value="Genomic_DNA"/>
</dbReference>
<comment type="caution">
    <text evidence="1">The sequence shown here is derived from an EMBL/GenBank/DDBJ whole genome shotgun (WGS) entry which is preliminary data.</text>
</comment>
<dbReference type="RefSeq" id="WP_376879439.1">
    <property type="nucleotide sequence ID" value="NZ_JBHUHP010000023.1"/>
</dbReference>
<protein>
    <submittedName>
        <fullName evidence="1">Uncharacterized protein</fullName>
    </submittedName>
</protein>
<evidence type="ECO:0000313" key="1">
    <source>
        <dbReference type="EMBL" id="MFD2093629.1"/>
    </source>
</evidence>
<organism evidence="1 2">
    <name type="scientific">Blastococcus deserti</name>
    <dbReference type="NCBI Taxonomy" id="2259033"/>
    <lineage>
        <taxon>Bacteria</taxon>
        <taxon>Bacillati</taxon>
        <taxon>Actinomycetota</taxon>
        <taxon>Actinomycetes</taxon>
        <taxon>Geodermatophilales</taxon>
        <taxon>Geodermatophilaceae</taxon>
        <taxon>Blastococcus</taxon>
    </lineage>
</organism>
<reference evidence="2" key="1">
    <citation type="journal article" date="2019" name="Int. J. Syst. Evol. Microbiol.">
        <title>The Global Catalogue of Microorganisms (GCM) 10K type strain sequencing project: providing services to taxonomists for standard genome sequencing and annotation.</title>
        <authorList>
            <consortium name="The Broad Institute Genomics Platform"/>
            <consortium name="The Broad Institute Genome Sequencing Center for Infectious Disease"/>
            <person name="Wu L."/>
            <person name="Ma J."/>
        </authorList>
    </citation>
    <scope>NUCLEOTIDE SEQUENCE [LARGE SCALE GENOMIC DNA]</scope>
    <source>
        <strain evidence="2">JCM 3338</strain>
    </source>
</reference>
<evidence type="ECO:0000313" key="2">
    <source>
        <dbReference type="Proteomes" id="UP001597402"/>
    </source>
</evidence>
<sequence>MTSSASSATWLPTAIVRAAVVTPPPARWVPTGRHRAPDSVSVMDAVATDLDLGRRGRHAEPEWGREMFDALRDEDPLDWLGFADPD</sequence>